<keyword evidence="2" id="KW-0012">Acyltransferase</keyword>
<organism evidence="4 5">
    <name type="scientific">Mycobacterium xenopi</name>
    <dbReference type="NCBI Taxonomy" id="1789"/>
    <lineage>
        <taxon>Bacteria</taxon>
        <taxon>Bacillati</taxon>
        <taxon>Actinomycetota</taxon>
        <taxon>Actinomycetes</taxon>
        <taxon>Mycobacteriales</taxon>
        <taxon>Mycobacteriaceae</taxon>
        <taxon>Mycobacterium</taxon>
    </lineage>
</organism>
<accession>A0AAD1H1W4</accession>
<dbReference type="PANTHER" id="PTHR43877">
    <property type="entry name" value="AMINOALKYLPHOSPHONATE N-ACETYLTRANSFERASE-RELATED-RELATED"/>
    <property type="match status" value="1"/>
</dbReference>
<name>A0AAD1H1W4_MYCXE</name>
<evidence type="ECO:0000256" key="1">
    <source>
        <dbReference type="ARBA" id="ARBA00022679"/>
    </source>
</evidence>
<dbReference type="EMBL" id="AP022314">
    <property type="protein sequence ID" value="BBU23296.1"/>
    <property type="molecule type" value="Genomic_DNA"/>
</dbReference>
<dbReference type="InterPro" id="IPR000182">
    <property type="entry name" value="GNAT_dom"/>
</dbReference>
<dbReference type="AlphaFoldDB" id="A0AAD1H1W4"/>
<dbReference type="CDD" id="cd04301">
    <property type="entry name" value="NAT_SF"/>
    <property type="match status" value="1"/>
</dbReference>
<feature type="domain" description="N-acetyltransferase" evidence="3">
    <location>
        <begin position="6"/>
        <end position="178"/>
    </location>
</feature>
<dbReference type="KEGG" id="mxe:MYXE_30860"/>
<protein>
    <submittedName>
        <fullName evidence="4">N-acetyltransferase</fullName>
    </submittedName>
</protein>
<reference evidence="4 5" key="1">
    <citation type="submission" date="2019-12" db="EMBL/GenBank/DDBJ databases">
        <title>Complete genome sequence of Mycolicibacterium xenopi str. JCM15661T.</title>
        <authorList>
            <person name="Yoshida M."/>
            <person name="Fukano H."/>
            <person name="Asakura T."/>
            <person name="Hoshino Y."/>
        </authorList>
    </citation>
    <scope>NUCLEOTIDE SEQUENCE [LARGE SCALE GENOMIC DNA]</scope>
    <source>
        <strain evidence="4 5">JCM 15661T</strain>
    </source>
</reference>
<evidence type="ECO:0000256" key="2">
    <source>
        <dbReference type="ARBA" id="ARBA00023315"/>
    </source>
</evidence>
<dbReference type="Gene3D" id="3.40.630.30">
    <property type="match status" value="1"/>
</dbReference>
<dbReference type="Proteomes" id="UP000464624">
    <property type="component" value="Chromosome"/>
</dbReference>
<dbReference type="InterPro" id="IPR050832">
    <property type="entry name" value="Bact_Acetyltransf"/>
</dbReference>
<dbReference type="Pfam" id="PF00583">
    <property type="entry name" value="Acetyltransf_1"/>
    <property type="match status" value="1"/>
</dbReference>
<dbReference type="SUPFAM" id="SSF55729">
    <property type="entry name" value="Acyl-CoA N-acyltransferases (Nat)"/>
    <property type="match status" value="1"/>
</dbReference>
<dbReference type="GO" id="GO:0016747">
    <property type="term" value="F:acyltransferase activity, transferring groups other than amino-acyl groups"/>
    <property type="evidence" value="ECO:0007669"/>
    <property type="project" value="InterPro"/>
</dbReference>
<gene>
    <name evidence="4" type="ORF">MYXE_30860</name>
</gene>
<evidence type="ECO:0000313" key="5">
    <source>
        <dbReference type="Proteomes" id="UP000464624"/>
    </source>
</evidence>
<dbReference type="PROSITE" id="PS51186">
    <property type="entry name" value="GNAT"/>
    <property type="match status" value="1"/>
</dbReference>
<dbReference type="RefSeq" id="WP_085193793.1">
    <property type="nucleotide sequence ID" value="NZ_AP022314.1"/>
</dbReference>
<keyword evidence="1" id="KW-0808">Transferase</keyword>
<sequence>MEPLAVKIATADSADVDELATLAAHTFPLACPPSVTADNIASFIDAHLSAPRFAEYLADPNRLILVATQGNQMVGYAMLVHGVGDDVQVQRAVGPRTAVELSKMYVLQQYHGTGVSAALMDKALDSASGAGCVWLGVNQHNRRAQRFYRKHGFTVNGARTFRLGTQIENDYVMVRELPRPAPAGPCNRAP</sequence>
<evidence type="ECO:0000313" key="4">
    <source>
        <dbReference type="EMBL" id="BBU23296.1"/>
    </source>
</evidence>
<dbReference type="PANTHER" id="PTHR43877:SF1">
    <property type="entry name" value="ACETYLTRANSFERASE"/>
    <property type="match status" value="1"/>
</dbReference>
<proteinExistence type="predicted"/>
<dbReference type="InterPro" id="IPR016181">
    <property type="entry name" value="Acyl_CoA_acyltransferase"/>
</dbReference>
<evidence type="ECO:0000259" key="3">
    <source>
        <dbReference type="PROSITE" id="PS51186"/>
    </source>
</evidence>